<dbReference type="AlphaFoldDB" id="A0A840GAG4"/>
<dbReference type="NCBIfam" id="TIGR03016">
    <property type="entry name" value="pepcterm_hypo_1"/>
    <property type="match status" value="1"/>
</dbReference>
<feature type="chain" id="PRO_5032904118" evidence="1">
    <location>
        <begin position="26"/>
        <end position="543"/>
    </location>
</feature>
<accession>A0A840GAG4</accession>
<feature type="signal peptide" evidence="1">
    <location>
        <begin position="1"/>
        <end position="25"/>
    </location>
</feature>
<dbReference type="Proteomes" id="UP000587070">
    <property type="component" value="Unassembled WGS sequence"/>
</dbReference>
<sequence>MKNRRSTAPLFPAALLLLLSAASFAQSTSGVTGGTTANPTAASSASLIADAVSDGSRLQPAWLIKPRISLTETLTDNVNIGLGATGSQKQSDQITQIAPGIRIEAKTARLKGYFDYTANQSYYLQHSDYGRTQNALNTFSTLEAIDNWLFVDVSGMIAQQSISAFGPQSTSTTSINSNSTETSTYRVSPYIRGQIGGAAEYQLRYNASTTRADTALASNVDLSQWTGQLRGSTPFQKLKWTVDGNQQSTEYSSGRKTDADLLRAIGTYSVLPDFRVSLSGGREANNYASAEQESHNTHGFGFDWTPTERTKLSMFKEKRFFGDGHNFSFSHRFPLSSISYTDTKDVSVLPNQFATVNAETLYSDFYNRFYEDPNFRPDIKGPQRDAFVRNMLAGLNQYNIGFLSSRATLQRRQQLALALTGTRNTLTLLANRSESQSLLAAADINIHDDLSNNSLIQQRGLSLNLSHRLSEVSTLNALVSRQESIGSGGTTDLKTTTTLYQLGFSTKLGAKTTGVVNARRSVSASNTSPYSENAVIGSVNFVY</sequence>
<gene>
    <name evidence="2" type="ORF">GGD90_002276</name>
</gene>
<dbReference type="InterPro" id="IPR017467">
    <property type="entry name" value="CHP03016_PEP-CTERM"/>
</dbReference>
<reference evidence="2 3" key="1">
    <citation type="submission" date="2020-08" db="EMBL/GenBank/DDBJ databases">
        <title>Genome sequencing of Purple Non-Sulfur Bacteria from various extreme environments.</title>
        <authorList>
            <person name="Mayer M."/>
        </authorList>
    </citation>
    <scope>NUCLEOTIDE SEQUENCE [LARGE SCALE GENOMIC DNA]</scope>
    <source>
        <strain evidence="2 3">2761</strain>
    </source>
</reference>
<evidence type="ECO:0000256" key="1">
    <source>
        <dbReference type="SAM" id="SignalP"/>
    </source>
</evidence>
<keyword evidence="3" id="KW-1185">Reference proteome</keyword>
<dbReference type="EMBL" id="JACIGE010000008">
    <property type="protein sequence ID" value="MBB4247890.1"/>
    <property type="molecule type" value="Genomic_DNA"/>
</dbReference>
<keyword evidence="1" id="KW-0732">Signal</keyword>
<dbReference type="RefSeq" id="WP_184415131.1">
    <property type="nucleotide sequence ID" value="NZ_JACIGE010000008.1"/>
</dbReference>
<proteinExistence type="predicted"/>
<comment type="caution">
    <text evidence="2">The sequence shown here is derived from an EMBL/GenBank/DDBJ whole genome shotgun (WGS) entry which is preliminary data.</text>
</comment>
<protein>
    <submittedName>
        <fullName evidence="2">Uncharacterized protein (PEP-CTERM system associated)</fullName>
    </submittedName>
</protein>
<evidence type="ECO:0000313" key="3">
    <source>
        <dbReference type="Proteomes" id="UP000587070"/>
    </source>
</evidence>
<name>A0A840GAG4_RHOTE</name>
<organism evidence="2 3">
    <name type="scientific">Rhodocyclus tenuis</name>
    <name type="common">Rhodospirillum tenue</name>
    <dbReference type="NCBI Taxonomy" id="1066"/>
    <lineage>
        <taxon>Bacteria</taxon>
        <taxon>Pseudomonadati</taxon>
        <taxon>Pseudomonadota</taxon>
        <taxon>Betaproteobacteria</taxon>
        <taxon>Rhodocyclales</taxon>
        <taxon>Rhodocyclaceae</taxon>
        <taxon>Rhodocyclus</taxon>
    </lineage>
</organism>
<evidence type="ECO:0000313" key="2">
    <source>
        <dbReference type="EMBL" id="MBB4247890.1"/>
    </source>
</evidence>